<dbReference type="Proteomes" id="UP001642487">
    <property type="component" value="Chromosome 1"/>
</dbReference>
<evidence type="ECO:0000256" key="1">
    <source>
        <dbReference type="ARBA" id="ARBA00004721"/>
    </source>
</evidence>
<keyword evidence="3 4" id="KW-0808">Transferase</keyword>
<evidence type="ECO:0000256" key="2">
    <source>
        <dbReference type="ARBA" id="ARBA00009995"/>
    </source>
</evidence>
<dbReference type="CDD" id="cd03784">
    <property type="entry name" value="GT1_Gtf-like"/>
    <property type="match status" value="1"/>
</dbReference>
<proteinExistence type="inferred from homology"/>
<comment type="pathway">
    <text evidence="1">Secondary metabolite biosynthesis; terpenoid biosynthesis.</text>
</comment>
<gene>
    <name evidence="6" type="ORF">CITCOLO1_LOCUS883</name>
</gene>
<evidence type="ECO:0000313" key="7">
    <source>
        <dbReference type="Proteomes" id="UP001642487"/>
    </source>
</evidence>
<protein>
    <recommendedName>
        <fullName evidence="5">Glycosyltransferase</fullName>
        <ecNumber evidence="5">2.4.1.-</ecNumber>
    </recommendedName>
</protein>
<dbReference type="InterPro" id="IPR002213">
    <property type="entry name" value="UDP_glucos_trans"/>
</dbReference>
<evidence type="ECO:0000256" key="5">
    <source>
        <dbReference type="RuleBase" id="RU362057"/>
    </source>
</evidence>
<dbReference type="PANTHER" id="PTHR11926:SF1560">
    <property type="entry name" value="UDP-GLYCOSYLTRANSFERASE 74E1-RELATED"/>
    <property type="match status" value="1"/>
</dbReference>
<dbReference type="Pfam" id="PF00201">
    <property type="entry name" value="UDPGT"/>
    <property type="match status" value="1"/>
</dbReference>
<dbReference type="Gene3D" id="3.40.50.2000">
    <property type="entry name" value="Glycogen Phosphorylase B"/>
    <property type="match status" value="2"/>
</dbReference>
<evidence type="ECO:0000313" key="6">
    <source>
        <dbReference type="EMBL" id="CAK9309322.1"/>
    </source>
</evidence>
<comment type="similarity">
    <text evidence="2 4">Belongs to the UDP-glycosyltransferase family.</text>
</comment>
<keyword evidence="7" id="KW-1185">Reference proteome</keyword>
<dbReference type="EMBL" id="OZ021735">
    <property type="protein sequence ID" value="CAK9309322.1"/>
    <property type="molecule type" value="Genomic_DNA"/>
</dbReference>
<dbReference type="SUPFAM" id="SSF53756">
    <property type="entry name" value="UDP-Glycosyltransferase/glycogen phosphorylase"/>
    <property type="match status" value="1"/>
</dbReference>
<organism evidence="6 7">
    <name type="scientific">Citrullus colocynthis</name>
    <name type="common">colocynth</name>
    <dbReference type="NCBI Taxonomy" id="252529"/>
    <lineage>
        <taxon>Eukaryota</taxon>
        <taxon>Viridiplantae</taxon>
        <taxon>Streptophyta</taxon>
        <taxon>Embryophyta</taxon>
        <taxon>Tracheophyta</taxon>
        <taxon>Spermatophyta</taxon>
        <taxon>Magnoliopsida</taxon>
        <taxon>eudicotyledons</taxon>
        <taxon>Gunneridae</taxon>
        <taxon>Pentapetalae</taxon>
        <taxon>rosids</taxon>
        <taxon>fabids</taxon>
        <taxon>Cucurbitales</taxon>
        <taxon>Cucurbitaceae</taxon>
        <taxon>Benincaseae</taxon>
        <taxon>Citrullus</taxon>
    </lineage>
</organism>
<dbReference type="InterPro" id="IPR035595">
    <property type="entry name" value="UDP_glycos_trans_CS"/>
</dbReference>
<keyword evidence="4" id="KW-0328">Glycosyltransferase</keyword>
<name>A0ABP0XRZ0_9ROSI</name>
<evidence type="ECO:0000256" key="4">
    <source>
        <dbReference type="RuleBase" id="RU003718"/>
    </source>
</evidence>
<dbReference type="EC" id="2.4.1.-" evidence="5"/>
<dbReference type="PROSITE" id="PS00375">
    <property type="entry name" value="UDPGT"/>
    <property type="match status" value="1"/>
</dbReference>
<evidence type="ECO:0000256" key="3">
    <source>
        <dbReference type="ARBA" id="ARBA00022679"/>
    </source>
</evidence>
<accession>A0ABP0XRZ0</accession>
<reference evidence="6 7" key="1">
    <citation type="submission" date="2024-03" db="EMBL/GenBank/DDBJ databases">
        <authorList>
            <person name="Gkanogiannis A."/>
            <person name="Becerra Lopez-Lavalle L."/>
        </authorList>
    </citation>
    <scope>NUCLEOTIDE SEQUENCE [LARGE SCALE GENOMIC DNA]</scope>
</reference>
<dbReference type="PANTHER" id="PTHR11926">
    <property type="entry name" value="GLUCOSYL/GLUCURONOSYL TRANSFERASES"/>
    <property type="match status" value="1"/>
</dbReference>
<sequence>MEMGEGRKVEIVVVPFPDGQGHINPIFQFSKSLALKGVNVTVLHVLNTDEISDNKKQKEVGVGESMKIKVEYRARVAYKGEDPESEAMESYMQRVKTSICFHLGNLIRQHERSNTPIECVVYDSLIPWVLDVATGFALPGAPFFTESCAVNAIFYHINRGWLKMSNVMPDQTPISLPALPLLQISDLPSLIQSPHQYPVFLSSMIHQFSNHPRWMFINTFHALEPQVLEWMQRYIPLKTVGPTVPSILLDKGLKNDQNYGMDLIKSTEEEKIINWLDSKDKNSVVYVSFGSVSKLEEEQMKELAWGLKAANVTFLWVIKEPEAQNKLPKTFIEETKEMGMVVKWCSQVQVLAHKSVGCFITHCGWNSVLEALTCGVPMVAMPQWTDQMTNAKFVEDVWKVGVRVNPKESEIIVGREEIELCIRKVMEGQTSLEIRLNATKWMEAAAEDQISDDNINDFVAQLTNRII</sequence>